<keyword evidence="5" id="KW-1278">Translocase</keyword>
<dbReference type="Proteomes" id="UP000316688">
    <property type="component" value="Unassembled WGS sequence"/>
</dbReference>
<dbReference type="RefSeq" id="WP_144347832.1">
    <property type="nucleotide sequence ID" value="NZ_VMKP01000002.1"/>
</dbReference>
<dbReference type="GO" id="GO:0005524">
    <property type="term" value="F:ATP binding"/>
    <property type="evidence" value="ECO:0007669"/>
    <property type="project" value="UniProtKB-KW"/>
</dbReference>
<evidence type="ECO:0000256" key="6">
    <source>
        <dbReference type="ARBA" id="ARBA00023032"/>
    </source>
</evidence>
<evidence type="ECO:0000259" key="8">
    <source>
        <dbReference type="PROSITE" id="PS50893"/>
    </source>
</evidence>
<dbReference type="InterPro" id="IPR017871">
    <property type="entry name" value="ABC_transporter-like_CS"/>
</dbReference>
<keyword evidence="4 9" id="KW-0067">ATP-binding</keyword>
<dbReference type="SUPFAM" id="SSF50331">
    <property type="entry name" value="MOP-like"/>
    <property type="match status" value="1"/>
</dbReference>
<keyword evidence="3" id="KW-0547">Nucleotide-binding</keyword>
<evidence type="ECO:0000256" key="1">
    <source>
        <dbReference type="ARBA" id="ARBA00022448"/>
    </source>
</evidence>
<comment type="caution">
    <text evidence="9">The sequence shown here is derived from an EMBL/GenBank/DDBJ whole genome shotgun (WGS) entry which is preliminary data.</text>
</comment>
<sequence>MSIEIDAIEKSFRGVNALGRIDLELPAGQLTALLGPSGSGKTTLLRILAGLEAPDRGRVRLAGRDVTDVPVRDRRVGFVFQHYALFRHMSVAENVAFGLSVRPRRTRPDSTRIRQRVNELLDMVQLGHLADRHPAQLSGGQKQRIALARALAVEPDILLLDEPFGALDARVRKELRRWLRNLHDQLHFTSVFVTHDQEEALELSDQVVVMNQGRVEQIDAPQRLYQHPASRFVFDFLGRVNVLSGSVHDNALTQGVAFVRLPAAYAGESAQLYMRPHAVRLVDQPTADAYLPLRVEAVNLIGAEVRIELRPDGWESEELWEVGISHSAFDARRPQRGERYFAIPEHGHLFSDYVQAPQPIVWPRTGPAAGAG</sequence>
<dbReference type="FunFam" id="3.40.50.300:FF:000227">
    <property type="entry name" value="Sulfate/thiosulfate import ATP-binding protein CysA"/>
    <property type="match status" value="1"/>
</dbReference>
<keyword evidence="6" id="KW-0764">Sulfate transport</keyword>
<gene>
    <name evidence="9" type="primary">cysA</name>
    <name evidence="9" type="ORF">FPL11_06065</name>
</gene>
<organism evidence="9 10">
    <name type="scientific">Spiribacter aquaticus</name>
    <dbReference type="NCBI Taxonomy" id="1935996"/>
    <lineage>
        <taxon>Bacteria</taxon>
        <taxon>Pseudomonadati</taxon>
        <taxon>Pseudomonadota</taxon>
        <taxon>Gammaproteobacteria</taxon>
        <taxon>Chromatiales</taxon>
        <taxon>Ectothiorhodospiraceae</taxon>
        <taxon>Spiribacter</taxon>
    </lineage>
</organism>
<dbReference type="InterPro" id="IPR003593">
    <property type="entry name" value="AAA+_ATPase"/>
</dbReference>
<keyword evidence="7" id="KW-0472">Membrane</keyword>
<dbReference type="InterPro" id="IPR027417">
    <property type="entry name" value="P-loop_NTPase"/>
</dbReference>
<keyword evidence="1" id="KW-0813">Transport</keyword>
<dbReference type="AlphaFoldDB" id="A0A557RKG9"/>
<dbReference type="PROSITE" id="PS00211">
    <property type="entry name" value="ABC_TRANSPORTER_1"/>
    <property type="match status" value="1"/>
</dbReference>
<keyword evidence="2" id="KW-1003">Cell membrane</keyword>
<dbReference type="InterPro" id="IPR008995">
    <property type="entry name" value="Mo/tungstate-bd_C_term_dom"/>
</dbReference>
<evidence type="ECO:0000313" key="10">
    <source>
        <dbReference type="Proteomes" id="UP000316688"/>
    </source>
</evidence>
<dbReference type="InterPro" id="IPR024765">
    <property type="entry name" value="TOBE-like"/>
</dbReference>
<dbReference type="GO" id="GO:0015419">
    <property type="term" value="F:ABC-type sulfate transporter activity"/>
    <property type="evidence" value="ECO:0007669"/>
    <property type="project" value="InterPro"/>
</dbReference>
<dbReference type="GO" id="GO:0016887">
    <property type="term" value="F:ATP hydrolysis activity"/>
    <property type="evidence" value="ECO:0007669"/>
    <property type="project" value="InterPro"/>
</dbReference>
<evidence type="ECO:0000256" key="3">
    <source>
        <dbReference type="ARBA" id="ARBA00022741"/>
    </source>
</evidence>
<dbReference type="EMBL" id="VMKP01000002">
    <property type="protein sequence ID" value="TVO65625.1"/>
    <property type="molecule type" value="Genomic_DNA"/>
</dbReference>
<evidence type="ECO:0000256" key="5">
    <source>
        <dbReference type="ARBA" id="ARBA00022967"/>
    </source>
</evidence>
<feature type="domain" description="ABC transporter" evidence="8">
    <location>
        <begin position="3"/>
        <end position="237"/>
    </location>
</feature>
<dbReference type="SUPFAM" id="SSF52540">
    <property type="entry name" value="P-loop containing nucleoside triphosphate hydrolases"/>
    <property type="match status" value="1"/>
</dbReference>
<dbReference type="Gene3D" id="3.40.50.300">
    <property type="entry name" value="P-loop containing nucleotide triphosphate hydrolases"/>
    <property type="match status" value="1"/>
</dbReference>
<dbReference type="SMART" id="SM00382">
    <property type="entry name" value="AAA"/>
    <property type="match status" value="1"/>
</dbReference>
<evidence type="ECO:0000256" key="2">
    <source>
        <dbReference type="ARBA" id="ARBA00022475"/>
    </source>
</evidence>
<evidence type="ECO:0000256" key="7">
    <source>
        <dbReference type="ARBA" id="ARBA00023136"/>
    </source>
</evidence>
<dbReference type="PANTHER" id="PTHR42781:SF4">
    <property type="entry name" value="SPERMIDINE_PUTRESCINE IMPORT ATP-BINDING PROTEIN POTA"/>
    <property type="match status" value="1"/>
</dbReference>
<dbReference type="InterPro" id="IPR003439">
    <property type="entry name" value="ABC_transporter-like_ATP-bd"/>
</dbReference>
<dbReference type="PROSITE" id="PS50893">
    <property type="entry name" value="ABC_TRANSPORTER_2"/>
    <property type="match status" value="1"/>
</dbReference>
<dbReference type="InterPro" id="IPR005666">
    <property type="entry name" value="Sulph_transpt1"/>
</dbReference>
<keyword evidence="10" id="KW-1185">Reference proteome</keyword>
<protein>
    <submittedName>
        <fullName evidence="9">Sulfate ABC transporter ATP-binding protein</fullName>
    </submittedName>
</protein>
<dbReference type="InterPro" id="IPR050093">
    <property type="entry name" value="ABC_SmlMolc_Importer"/>
</dbReference>
<dbReference type="NCBIfam" id="TIGR00968">
    <property type="entry name" value="3a0106s01"/>
    <property type="match status" value="1"/>
</dbReference>
<reference evidence="9 10" key="1">
    <citation type="submission" date="2019-07" db="EMBL/GenBank/DDBJ databases">
        <title>Reclasification of Spiribacter aquaticus.</title>
        <authorList>
            <person name="Leon M.J."/>
            <person name="Sanchez-Porro C."/>
            <person name="Ventosa A."/>
        </authorList>
    </citation>
    <scope>NUCLEOTIDE SEQUENCE [LARGE SCALE GENOMIC DNA]</scope>
    <source>
        <strain evidence="9 10">SP30</strain>
    </source>
</reference>
<accession>A0A557RKG9</accession>
<dbReference type="PANTHER" id="PTHR42781">
    <property type="entry name" value="SPERMIDINE/PUTRESCINE IMPORT ATP-BINDING PROTEIN POTA"/>
    <property type="match status" value="1"/>
</dbReference>
<proteinExistence type="predicted"/>
<dbReference type="GO" id="GO:0043190">
    <property type="term" value="C:ATP-binding cassette (ABC) transporter complex"/>
    <property type="evidence" value="ECO:0007669"/>
    <property type="project" value="InterPro"/>
</dbReference>
<evidence type="ECO:0000313" key="9">
    <source>
        <dbReference type="EMBL" id="TVO65625.1"/>
    </source>
</evidence>
<dbReference type="Pfam" id="PF00005">
    <property type="entry name" value="ABC_tran"/>
    <property type="match status" value="1"/>
</dbReference>
<dbReference type="Pfam" id="PF12857">
    <property type="entry name" value="TOBE_3"/>
    <property type="match status" value="1"/>
</dbReference>
<evidence type="ECO:0000256" key="4">
    <source>
        <dbReference type="ARBA" id="ARBA00022840"/>
    </source>
</evidence>
<name>A0A557RKG9_9GAMM</name>